<name>A0A166Y790_9GAMM</name>
<accession>A0A166Y790</accession>
<reference evidence="1 2" key="1">
    <citation type="submission" date="2013-07" db="EMBL/GenBank/DDBJ databases">
        <title>Comparative Genomic and Metabolomic Analysis of Twelve Strains of Pseudoalteromonas luteoviolacea.</title>
        <authorList>
            <person name="Vynne N.G."/>
            <person name="Mansson M."/>
            <person name="Gram L."/>
        </authorList>
    </citation>
    <scope>NUCLEOTIDE SEQUENCE [LARGE SCALE GENOMIC DNA]</scope>
    <source>
        <strain evidence="1 2">DSM 6061</strain>
    </source>
</reference>
<evidence type="ECO:0000313" key="2">
    <source>
        <dbReference type="Proteomes" id="UP000076643"/>
    </source>
</evidence>
<dbReference type="GeneID" id="57361297"/>
<evidence type="ECO:0000313" key="1">
    <source>
        <dbReference type="EMBL" id="KZN41517.1"/>
    </source>
</evidence>
<sequence length="119" mass="13791">MLVWDETDVLTVLEVIPKTERDGIWHLYEVEKDGIKLVIHIYQYDGDVRFELINTINNATIFSMSILDCDGVLRKKDTTGEYLQFAPAKCFSHRYDGETTIPYGVRVMVNPSISIELYR</sequence>
<dbReference type="AlphaFoldDB" id="A0A166Y790"/>
<protein>
    <recommendedName>
        <fullName evidence="3">Ypar14, super integron cassette</fullName>
    </recommendedName>
</protein>
<dbReference type="PATRIC" id="fig|1365250.3.peg.1198"/>
<keyword evidence="2" id="KW-1185">Reference proteome</keyword>
<dbReference type="RefSeq" id="WP_063359498.1">
    <property type="nucleotide sequence ID" value="NZ_AQHB01000022.1"/>
</dbReference>
<evidence type="ECO:0008006" key="3">
    <source>
        <dbReference type="Google" id="ProtNLM"/>
    </source>
</evidence>
<gene>
    <name evidence="1" type="ORF">N475_10625</name>
</gene>
<proteinExistence type="predicted"/>
<dbReference type="Proteomes" id="UP000076643">
    <property type="component" value="Unassembled WGS sequence"/>
</dbReference>
<dbReference type="EMBL" id="AUYB01000086">
    <property type="protein sequence ID" value="KZN41517.1"/>
    <property type="molecule type" value="Genomic_DNA"/>
</dbReference>
<comment type="caution">
    <text evidence="1">The sequence shown here is derived from an EMBL/GenBank/DDBJ whole genome shotgun (WGS) entry which is preliminary data.</text>
</comment>
<organism evidence="1 2">
    <name type="scientific">Pseudoalteromonas luteoviolacea DSM 6061</name>
    <dbReference type="NCBI Taxonomy" id="1365250"/>
    <lineage>
        <taxon>Bacteria</taxon>
        <taxon>Pseudomonadati</taxon>
        <taxon>Pseudomonadota</taxon>
        <taxon>Gammaproteobacteria</taxon>
        <taxon>Alteromonadales</taxon>
        <taxon>Pseudoalteromonadaceae</taxon>
        <taxon>Pseudoalteromonas</taxon>
    </lineage>
</organism>